<accession>A0A6J7ZYE0</accession>
<evidence type="ECO:0008006" key="7">
    <source>
        <dbReference type="Google" id="ProtNLM"/>
    </source>
</evidence>
<dbReference type="InterPro" id="IPR001304">
    <property type="entry name" value="C-type_lectin-like"/>
</dbReference>
<keyword evidence="6" id="KW-1185">Reference proteome</keyword>
<evidence type="ECO:0000259" key="3">
    <source>
        <dbReference type="PROSITE" id="PS50041"/>
    </source>
</evidence>
<keyword evidence="2" id="KW-0732">Signal</keyword>
<dbReference type="SMART" id="SM00409">
    <property type="entry name" value="IG"/>
    <property type="match status" value="1"/>
</dbReference>
<name>A0A6J7ZYE0_MYTCO</name>
<dbReference type="SMART" id="SM00408">
    <property type="entry name" value="IGc2"/>
    <property type="match status" value="1"/>
</dbReference>
<evidence type="ECO:0000313" key="5">
    <source>
        <dbReference type="EMBL" id="CAC5357232.1"/>
    </source>
</evidence>
<sequence length="242" mass="27027">MLNYKLLGIILLGIFSKSFSSILTCSEDWKRHGSKCYKLDGGEMNIANSKKFCENLNAEMIMPKTADENSVLSQTSLRFWIGIKDHNKTIKDWTWNDGTKLKSNGIWATGEPNNLESPEECVISGQNGWADVPCTGKKPTACQKKPDIIADEDESVTLTCDVNYTQDITKLFWTRSADGSSVIVSEYAKGGNVTSPSLVFEHVKWTDEGLYKCHVTYISGFIQTDETSLYINASNMCPCRCE</sequence>
<gene>
    <name evidence="5" type="ORF">MCOR_1000</name>
</gene>
<dbReference type="Pfam" id="PF00059">
    <property type="entry name" value="Lectin_C"/>
    <property type="match status" value="1"/>
</dbReference>
<protein>
    <recommendedName>
        <fullName evidence="7">C-type lectin domain-containing protein</fullName>
    </recommendedName>
</protein>
<dbReference type="InterPro" id="IPR036179">
    <property type="entry name" value="Ig-like_dom_sf"/>
</dbReference>
<dbReference type="PROSITE" id="PS50835">
    <property type="entry name" value="IG_LIKE"/>
    <property type="match status" value="1"/>
</dbReference>
<dbReference type="PROSITE" id="PS00615">
    <property type="entry name" value="C_TYPE_LECTIN_1"/>
    <property type="match status" value="1"/>
</dbReference>
<dbReference type="InterPro" id="IPR013783">
    <property type="entry name" value="Ig-like_fold"/>
</dbReference>
<dbReference type="SUPFAM" id="SSF56436">
    <property type="entry name" value="C-type lectin-like"/>
    <property type="match status" value="1"/>
</dbReference>
<keyword evidence="1" id="KW-1015">Disulfide bond</keyword>
<dbReference type="InterPro" id="IPR050111">
    <property type="entry name" value="C-type_lectin/snaclec_domain"/>
</dbReference>
<dbReference type="InterPro" id="IPR007110">
    <property type="entry name" value="Ig-like_dom"/>
</dbReference>
<evidence type="ECO:0000256" key="1">
    <source>
        <dbReference type="ARBA" id="ARBA00023157"/>
    </source>
</evidence>
<proteinExistence type="predicted"/>
<dbReference type="EMBL" id="CACVKT020000200">
    <property type="protein sequence ID" value="CAC5357232.1"/>
    <property type="molecule type" value="Genomic_DNA"/>
</dbReference>
<dbReference type="PROSITE" id="PS50041">
    <property type="entry name" value="C_TYPE_LECTIN_2"/>
    <property type="match status" value="1"/>
</dbReference>
<feature type="chain" id="PRO_5026998555" description="C-type lectin domain-containing protein" evidence="2">
    <location>
        <begin position="21"/>
        <end position="242"/>
    </location>
</feature>
<dbReference type="OrthoDB" id="6082360at2759"/>
<evidence type="ECO:0000313" key="6">
    <source>
        <dbReference type="Proteomes" id="UP000507470"/>
    </source>
</evidence>
<dbReference type="InterPro" id="IPR003598">
    <property type="entry name" value="Ig_sub2"/>
</dbReference>
<dbReference type="SUPFAM" id="SSF48726">
    <property type="entry name" value="Immunoglobulin"/>
    <property type="match status" value="1"/>
</dbReference>
<dbReference type="CDD" id="cd00096">
    <property type="entry name" value="Ig"/>
    <property type="match status" value="1"/>
</dbReference>
<feature type="domain" description="C-type lectin" evidence="3">
    <location>
        <begin position="32"/>
        <end position="143"/>
    </location>
</feature>
<reference evidence="5 6" key="1">
    <citation type="submission" date="2020-06" db="EMBL/GenBank/DDBJ databases">
        <authorList>
            <person name="Li R."/>
            <person name="Bekaert M."/>
        </authorList>
    </citation>
    <scope>NUCLEOTIDE SEQUENCE [LARGE SCALE GENOMIC DNA]</scope>
    <source>
        <strain evidence="6">wild</strain>
    </source>
</reference>
<dbReference type="InterPro" id="IPR016187">
    <property type="entry name" value="CTDL_fold"/>
</dbReference>
<dbReference type="InterPro" id="IPR018378">
    <property type="entry name" value="C-type_lectin_CS"/>
</dbReference>
<feature type="signal peptide" evidence="2">
    <location>
        <begin position="1"/>
        <end position="20"/>
    </location>
</feature>
<feature type="domain" description="Ig-like" evidence="4">
    <location>
        <begin position="139"/>
        <end position="230"/>
    </location>
</feature>
<dbReference type="SMART" id="SM00034">
    <property type="entry name" value="CLECT"/>
    <property type="match status" value="1"/>
</dbReference>
<dbReference type="InterPro" id="IPR003599">
    <property type="entry name" value="Ig_sub"/>
</dbReference>
<dbReference type="Proteomes" id="UP000507470">
    <property type="component" value="Unassembled WGS sequence"/>
</dbReference>
<organism evidence="5 6">
    <name type="scientific">Mytilus coruscus</name>
    <name type="common">Sea mussel</name>
    <dbReference type="NCBI Taxonomy" id="42192"/>
    <lineage>
        <taxon>Eukaryota</taxon>
        <taxon>Metazoa</taxon>
        <taxon>Spiralia</taxon>
        <taxon>Lophotrochozoa</taxon>
        <taxon>Mollusca</taxon>
        <taxon>Bivalvia</taxon>
        <taxon>Autobranchia</taxon>
        <taxon>Pteriomorphia</taxon>
        <taxon>Mytilida</taxon>
        <taxon>Mytiloidea</taxon>
        <taxon>Mytilidae</taxon>
        <taxon>Mytilinae</taxon>
        <taxon>Mytilus</taxon>
    </lineage>
</organism>
<dbReference type="Gene3D" id="2.60.40.10">
    <property type="entry name" value="Immunoglobulins"/>
    <property type="match status" value="1"/>
</dbReference>
<dbReference type="PANTHER" id="PTHR22803">
    <property type="entry name" value="MANNOSE, PHOSPHOLIPASE, LECTIN RECEPTOR RELATED"/>
    <property type="match status" value="1"/>
</dbReference>
<evidence type="ECO:0000256" key="2">
    <source>
        <dbReference type="SAM" id="SignalP"/>
    </source>
</evidence>
<dbReference type="InterPro" id="IPR016186">
    <property type="entry name" value="C-type_lectin-like/link_sf"/>
</dbReference>
<dbReference type="AlphaFoldDB" id="A0A6J7ZYE0"/>
<evidence type="ECO:0000259" key="4">
    <source>
        <dbReference type="PROSITE" id="PS50835"/>
    </source>
</evidence>
<dbReference type="Gene3D" id="3.10.100.10">
    <property type="entry name" value="Mannose-Binding Protein A, subunit A"/>
    <property type="match status" value="1"/>
</dbReference>